<dbReference type="Gene3D" id="1.10.530.10">
    <property type="match status" value="1"/>
</dbReference>
<dbReference type="SUPFAM" id="SSF48435">
    <property type="entry name" value="Bacterial muramidases"/>
    <property type="match status" value="1"/>
</dbReference>
<evidence type="ECO:0000256" key="3">
    <source>
        <dbReference type="SAM" id="SignalP"/>
    </source>
</evidence>
<feature type="signal peptide" evidence="3">
    <location>
        <begin position="1"/>
        <end position="21"/>
    </location>
</feature>
<dbReference type="PANTHER" id="PTHR37423:SF5">
    <property type="entry name" value="SOLUBLE LYTIC MUREIN TRANSGLYCOSYLASE"/>
    <property type="match status" value="1"/>
</dbReference>
<dbReference type="Gene3D" id="1.10.1240.20">
    <property type="entry name" value="Lytic transglycosylase, superhelical linker domain"/>
    <property type="match status" value="1"/>
</dbReference>
<dbReference type="GO" id="GO:0042597">
    <property type="term" value="C:periplasmic space"/>
    <property type="evidence" value="ECO:0007669"/>
    <property type="project" value="InterPro"/>
</dbReference>
<evidence type="ECO:0000256" key="1">
    <source>
        <dbReference type="ARBA" id="ARBA00007734"/>
    </source>
</evidence>
<keyword evidence="2 3" id="KW-0732">Signal</keyword>
<dbReference type="InterPro" id="IPR023346">
    <property type="entry name" value="Lysozyme-like_dom_sf"/>
</dbReference>
<feature type="domain" description="Lytic transglycosylase superhelical linker" evidence="5">
    <location>
        <begin position="409"/>
        <end position="471"/>
    </location>
</feature>
<sequence>MSRLLLTLTCCMLSSTPPALAALPDNALVQRQLFQQTYSDLQAGNTSGFAALPADMQRYPLYPWLEYTYLKQTFETVPDAQVLDFVWRNPYSLFADDLYGKLAQRFAQKQDWQNLLTHIPADIEDTDTQCYRTQALAAVGQKPAALALGKQAWLGITKGISAACVPVTDLLRRHVQLATTDYWERIRVALDKNQTTLATQLAADLPPDAQVAVNLWIQIRNSPADALPLAIQQADTAYLRDAIGYGLERLAKKEPQAAETLWLAARQRLKFTPAESAKVESALGMQQALRHEAVAVPRLAAIPADLRTQDGNLWLARAAARAGDWESVLNATQQLKFDNERDAAGWHYWQARALEQTGEKRAAKKLYAKIATQPTFYGFLAADHLGQSYDSLNTKPQDRSQRVGGLQKIAAVQRAFEWFALGNREQGRKEWFRALKPMDKAGILAMAELATRANDANLAIWTVARAKEWDEVDLRFPLVHTDLAVEQGRNQGIQAAWIMGVMRRESAFDVNVESGAKALGLMQLIPPTARAVGSKLGLNINGREDILRPATNVQLGSAYLREMLAKFSGNYVQATAAYNAGPGRPPQWAPDKLINADQWVESIPFTETRDYVQAVMAYTTIYDYKLTQGKGSRLSERLLPIAPKPPAPVAAPVVAQ</sequence>
<dbReference type="GO" id="GO:0004553">
    <property type="term" value="F:hydrolase activity, hydrolyzing O-glycosyl compounds"/>
    <property type="evidence" value="ECO:0007669"/>
    <property type="project" value="InterPro"/>
</dbReference>
<dbReference type="RefSeq" id="WP_207250547.1">
    <property type="nucleotide sequence ID" value="NZ_JAFMPM010000006.1"/>
</dbReference>
<dbReference type="InterPro" id="IPR008258">
    <property type="entry name" value="Transglycosylase_SLT_dom_1"/>
</dbReference>
<dbReference type="EMBL" id="CP072748">
    <property type="protein sequence ID" value="QTX11678.1"/>
    <property type="molecule type" value="Genomic_DNA"/>
</dbReference>
<evidence type="ECO:0000256" key="2">
    <source>
        <dbReference type="ARBA" id="ARBA00022729"/>
    </source>
</evidence>
<dbReference type="Pfam" id="PF01464">
    <property type="entry name" value="SLT"/>
    <property type="match status" value="1"/>
</dbReference>
<dbReference type="SUPFAM" id="SSF53955">
    <property type="entry name" value="Lysozyme-like"/>
    <property type="match status" value="1"/>
</dbReference>
<name>A0A8B0SNR7_9GAMM</name>
<comment type="similarity">
    <text evidence="1">Belongs to the transglycosylase Slt family.</text>
</comment>
<organism evidence="6">
    <name type="scientific">Thiothrix fructosivorans</name>
    <dbReference type="NCBI Taxonomy" id="111770"/>
    <lineage>
        <taxon>Bacteria</taxon>
        <taxon>Pseudomonadati</taxon>
        <taxon>Pseudomonadota</taxon>
        <taxon>Gammaproteobacteria</taxon>
        <taxon>Thiotrichales</taxon>
        <taxon>Thiotrichaceae</taxon>
        <taxon>Thiothrix</taxon>
    </lineage>
</organism>
<dbReference type="InterPro" id="IPR037061">
    <property type="entry name" value="Lytic_TGlycoase_superhlx_L_sf"/>
</dbReference>
<evidence type="ECO:0000259" key="4">
    <source>
        <dbReference type="Pfam" id="PF01464"/>
    </source>
</evidence>
<evidence type="ECO:0000259" key="5">
    <source>
        <dbReference type="Pfam" id="PF14718"/>
    </source>
</evidence>
<evidence type="ECO:0000313" key="6">
    <source>
        <dbReference type="EMBL" id="QTX11678.1"/>
    </source>
</evidence>
<accession>A0A8B0SNR7</accession>
<dbReference type="Gene3D" id="1.25.20.10">
    <property type="entry name" value="Bacterial muramidases"/>
    <property type="match status" value="1"/>
</dbReference>
<feature type="domain" description="Transglycosylase SLT" evidence="4">
    <location>
        <begin position="486"/>
        <end position="588"/>
    </location>
</feature>
<dbReference type="InterPro" id="IPR012289">
    <property type="entry name" value="Lytic_TGlycosylase_superhlx_L"/>
</dbReference>
<dbReference type="AlphaFoldDB" id="A0A8B0SNR7"/>
<dbReference type="CDD" id="cd13401">
    <property type="entry name" value="Slt70-like"/>
    <property type="match status" value="1"/>
</dbReference>
<reference evidence="6" key="1">
    <citation type="submission" date="2021-04" db="EMBL/GenBank/DDBJ databases">
        <title>Complete Genome and methylome analysis of Thiothrix fructosivorans ATCC 49748.</title>
        <authorList>
            <person name="Fomenkov A."/>
            <person name="Sun L."/>
            <person name="Vincze T."/>
            <person name="Grabovich M.Y."/>
            <person name="Roberts R.J."/>
        </authorList>
    </citation>
    <scope>NUCLEOTIDE SEQUENCE</scope>
    <source>
        <strain evidence="6">ATCC 49748</strain>
    </source>
</reference>
<dbReference type="PANTHER" id="PTHR37423">
    <property type="entry name" value="SOLUBLE LYTIC MUREIN TRANSGLYCOSYLASE-RELATED"/>
    <property type="match status" value="1"/>
</dbReference>
<proteinExistence type="inferred from homology"/>
<gene>
    <name evidence="6" type="ORF">J1836_004830</name>
</gene>
<dbReference type="InterPro" id="IPR008939">
    <property type="entry name" value="Lytic_TGlycosylase_superhlx_U"/>
</dbReference>
<feature type="chain" id="PRO_5032411006" evidence="3">
    <location>
        <begin position="22"/>
        <end position="656"/>
    </location>
</feature>
<dbReference type="Pfam" id="PF14718">
    <property type="entry name" value="SLT_L"/>
    <property type="match status" value="1"/>
</dbReference>
<protein>
    <submittedName>
        <fullName evidence="6">Transglycosylase SLT domain-containing protein</fullName>
    </submittedName>
</protein>